<dbReference type="Pfam" id="PF02782">
    <property type="entry name" value="FGGY_C"/>
    <property type="match status" value="1"/>
</dbReference>
<name>A1WJG5_VEREI</name>
<evidence type="ECO:0000256" key="3">
    <source>
        <dbReference type="ARBA" id="ARBA00022777"/>
    </source>
</evidence>
<evidence type="ECO:0000313" key="7">
    <source>
        <dbReference type="EMBL" id="ABM57772.1"/>
    </source>
</evidence>
<evidence type="ECO:0000256" key="1">
    <source>
        <dbReference type="ARBA" id="ARBA00009156"/>
    </source>
</evidence>
<gene>
    <name evidence="7" type="ordered locus">Veis_2020</name>
</gene>
<dbReference type="eggNOG" id="COG1070">
    <property type="taxonomic scope" value="Bacteria"/>
</dbReference>
<keyword evidence="2" id="KW-0808">Transferase</keyword>
<dbReference type="GO" id="GO:0005975">
    <property type="term" value="P:carbohydrate metabolic process"/>
    <property type="evidence" value="ECO:0007669"/>
    <property type="project" value="InterPro"/>
</dbReference>
<dbReference type="SUPFAM" id="SSF53067">
    <property type="entry name" value="Actin-like ATPase domain"/>
    <property type="match status" value="2"/>
</dbReference>
<dbReference type="GO" id="GO:0016301">
    <property type="term" value="F:kinase activity"/>
    <property type="evidence" value="ECO:0007669"/>
    <property type="project" value="UniProtKB-KW"/>
</dbReference>
<evidence type="ECO:0000259" key="6">
    <source>
        <dbReference type="Pfam" id="PF02782"/>
    </source>
</evidence>
<dbReference type="InterPro" id="IPR018484">
    <property type="entry name" value="FGGY_N"/>
</dbReference>
<dbReference type="InterPro" id="IPR018485">
    <property type="entry name" value="FGGY_C"/>
</dbReference>
<dbReference type="Proteomes" id="UP000000374">
    <property type="component" value="Chromosome"/>
</dbReference>
<dbReference type="EMBL" id="CP000542">
    <property type="protein sequence ID" value="ABM57772.1"/>
    <property type="molecule type" value="Genomic_DNA"/>
</dbReference>
<dbReference type="Gene3D" id="3.30.420.40">
    <property type="match status" value="2"/>
</dbReference>
<feature type="region of interest" description="Disordered" evidence="4">
    <location>
        <begin position="41"/>
        <end position="61"/>
    </location>
</feature>
<dbReference type="CDD" id="cd07783">
    <property type="entry name" value="ASKHA_NBD_FGGY_SePSK_AtXK1-like"/>
    <property type="match status" value="1"/>
</dbReference>
<dbReference type="InterPro" id="IPR043129">
    <property type="entry name" value="ATPase_NBD"/>
</dbReference>
<dbReference type="STRING" id="391735.Veis_2020"/>
<dbReference type="AlphaFoldDB" id="A1WJG5"/>
<dbReference type="HOGENOM" id="CLU_009281_0_0_4"/>
<accession>A1WJG5</accession>
<evidence type="ECO:0000256" key="4">
    <source>
        <dbReference type="SAM" id="MobiDB-lite"/>
    </source>
</evidence>
<feature type="compositionally biased region" description="Basic and acidic residues" evidence="4">
    <location>
        <begin position="454"/>
        <end position="469"/>
    </location>
</feature>
<dbReference type="PANTHER" id="PTHR43095:SF5">
    <property type="entry name" value="XYLULOSE KINASE"/>
    <property type="match status" value="1"/>
</dbReference>
<sequence>MTDPVNAPVADPVADTGAALFVGIDIGTSGVRAVAIDAAGRQQGQGSAPLEPPRSDGAARRQSPALWWTAVHTALAALFAQVAARRVQALAVDGTSGTLLATDAGGQPVSDGWMYHDASCADEARLLQRHAPAESAAQGGSSPLARMLRLQHLHPRAARVLHQADWIAGRLAGRFGASDTHNALKLGFDPVSETWPDWMDALGVRRDWLPRVQRPGTPIGPVAPQLAAAFGLPPQACIVAGTTDGVAAFLATGAQHPGDAVTSLGTTLVVKVLSSAPVFAPAYGIYSHRLGDLWLAGGASNSGGGALLRHFSAEQMAQLTPRLRPDEPTGLGYYPLPAPGERFPVHDPHWPSRTTPRPADDAVFFQALLEGVADVERMAFERIAELGAPYPQRLFTVGGGAGNSAWSRLRARRLGCAMATPAHEQAACGAARLAREAMARRACGQAEPPAQSARGDEDRARRARDDAAPARRGAPA</sequence>
<proteinExistence type="inferred from homology"/>
<dbReference type="KEGG" id="vei:Veis_2020"/>
<comment type="similarity">
    <text evidence="1">Belongs to the FGGY kinase family.</text>
</comment>
<reference evidence="8" key="1">
    <citation type="submission" date="2006-12" db="EMBL/GenBank/DDBJ databases">
        <title>Complete sequence of chromosome 1 of Verminephrobacter eiseniae EF01-2.</title>
        <authorList>
            <person name="Copeland A."/>
            <person name="Lucas S."/>
            <person name="Lapidus A."/>
            <person name="Barry K."/>
            <person name="Detter J.C."/>
            <person name="Glavina del Rio T."/>
            <person name="Dalin E."/>
            <person name="Tice H."/>
            <person name="Pitluck S."/>
            <person name="Chertkov O."/>
            <person name="Brettin T."/>
            <person name="Bruce D."/>
            <person name="Han C."/>
            <person name="Tapia R."/>
            <person name="Gilna P."/>
            <person name="Schmutz J."/>
            <person name="Larimer F."/>
            <person name="Land M."/>
            <person name="Hauser L."/>
            <person name="Kyrpides N."/>
            <person name="Kim E."/>
            <person name="Stahl D."/>
            <person name="Richardson P."/>
        </authorList>
    </citation>
    <scope>NUCLEOTIDE SEQUENCE [LARGE SCALE GENOMIC DNA]</scope>
    <source>
        <strain evidence="8">EF01-2</strain>
    </source>
</reference>
<keyword evidence="8" id="KW-1185">Reference proteome</keyword>
<feature type="domain" description="Carbohydrate kinase FGGY C-terminal" evidence="6">
    <location>
        <begin position="261"/>
        <end position="434"/>
    </location>
</feature>
<evidence type="ECO:0000313" key="8">
    <source>
        <dbReference type="Proteomes" id="UP000000374"/>
    </source>
</evidence>
<dbReference type="Pfam" id="PF00370">
    <property type="entry name" value="FGGY_N"/>
    <property type="match status" value="1"/>
</dbReference>
<dbReference type="PIRSF" id="PIRSF000538">
    <property type="entry name" value="GlpK"/>
    <property type="match status" value="1"/>
</dbReference>
<organism evidence="7 8">
    <name type="scientific">Verminephrobacter eiseniae (strain EF01-2)</name>
    <dbReference type="NCBI Taxonomy" id="391735"/>
    <lineage>
        <taxon>Bacteria</taxon>
        <taxon>Pseudomonadati</taxon>
        <taxon>Pseudomonadota</taxon>
        <taxon>Betaproteobacteria</taxon>
        <taxon>Burkholderiales</taxon>
        <taxon>Comamonadaceae</taxon>
        <taxon>Verminephrobacter</taxon>
    </lineage>
</organism>
<keyword evidence="3 7" id="KW-0418">Kinase</keyword>
<feature type="domain" description="Carbohydrate kinase FGGY N-terminal" evidence="5">
    <location>
        <begin position="21"/>
        <end position="250"/>
    </location>
</feature>
<feature type="region of interest" description="Disordered" evidence="4">
    <location>
        <begin position="439"/>
        <end position="476"/>
    </location>
</feature>
<protein>
    <submittedName>
        <fullName evidence="7">Carbohydrate kinase, FGGY</fullName>
    </submittedName>
</protein>
<dbReference type="InterPro" id="IPR050406">
    <property type="entry name" value="FGGY_Carb_Kinase"/>
</dbReference>
<evidence type="ECO:0000256" key="2">
    <source>
        <dbReference type="ARBA" id="ARBA00022679"/>
    </source>
</evidence>
<dbReference type="PANTHER" id="PTHR43095">
    <property type="entry name" value="SUGAR KINASE"/>
    <property type="match status" value="1"/>
</dbReference>
<dbReference type="InterPro" id="IPR000577">
    <property type="entry name" value="Carb_kinase_FGGY"/>
</dbReference>
<evidence type="ECO:0000259" key="5">
    <source>
        <dbReference type="Pfam" id="PF00370"/>
    </source>
</evidence>